<keyword evidence="4" id="KW-0503">Monooxygenase</keyword>
<keyword evidence="2" id="KW-0288">FMN</keyword>
<keyword evidence="7" id="KW-1185">Reference proteome</keyword>
<dbReference type="Pfam" id="PF00296">
    <property type="entry name" value="Bac_luciferase"/>
    <property type="match status" value="1"/>
</dbReference>
<dbReference type="Proteomes" id="UP000712045">
    <property type="component" value="Unassembled WGS sequence"/>
</dbReference>
<gene>
    <name evidence="6" type="ORF">JS521_19545</name>
</gene>
<proteinExistence type="predicted"/>
<sequence length="301" mass="32411">MRIGFTLPQFGAMARQVEHVPGFARQAEALGADSLWIGDRLLAPVRPTVGYAGTDTIPPEFDSRLDPFALMTIAATVTERPLIGSNVLNAPWYPPALLERSLTTIDLLSNGRLLVGLGVGWSPEEYQAAGVPMDQRGVRLDECLDAMESLWTADPADPAEYQGRYWTVPATRTGLRPARRPRPPVYLGGWAPAALRRVARRADGWLPATVPGAGAFDAAAVNGPLARIRGLAEEYGRDPAAVDAVLRINPTATASLDDIVTTIARAGKETDIDHVFVDLMYLAGDVDHALELAERVLSAAR</sequence>
<keyword evidence="1" id="KW-0285">Flavoprotein</keyword>
<evidence type="ECO:0000256" key="1">
    <source>
        <dbReference type="ARBA" id="ARBA00022630"/>
    </source>
</evidence>
<dbReference type="PANTHER" id="PTHR42847">
    <property type="entry name" value="ALKANESULFONATE MONOOXYGENASE"/>
    <property type="match status" value="1"/>
</dbReference>
<feature type="domain" description="Luciferase-like" evidence="5">
    <location>
        <begin position="15"/>
        <end position="260"/>
    </location>
</feature>
<dbReference type="SUPFAM" id="SSF51679">
    <property type="entry name" value="Bacterial luciferase-like"/>
    <property type="match status" value="1"/>
</dbReference>
<dbReference type="Gene3D" id="3.20.20.30">
    <property type="entry name" value="Luciferase-like domain"/>
    <property type="match status" value="1"/>
</dbReference>
<name>A0ABS2HYC8_9ACTN</name>
<comment type="caution">
    <text evidence="6">The sequence shown here is derived from an EMBL/GenBank/DDBJ whole genome shotgun (WGS) entry which is preliminary data.</text>
</comment>
<evidence type="ECO:0000256" key="4">
    <source>
        <dbReference type="ARBA" id="ARBA00023033"/>
    </source>
</evidence>
<protein>
    <submittedName>
        <fullName evidence="6">TIGR03619 family F420-dependent LLM class oxidoreductase</fullName>
        <ecNumber evidence="6">1.-.-.-</ecNumber>
    </submittedName>
</protein>
<evidence type="ECO:0000313" key="6">
    <source>
        <dbReference type="EMBL" id="MBM7056004.1"/>
    </source>
</evidence>
<evidence type="ECO:0000259" key="5">
    <source>
        <dbReference type="Pfam" id="PF00296"/>
    </source>
</evidence>
<dbReference type="InterPro" id="IPR019921">
    <property type="entry name" value="Lucif-like_OxRdtase_Rv2161c"/>
</dbReference>
<accession>A0ABS2HYC8</accession>
<organism evidence="6 7">
    <name type="scientific">Streptomyces durocortorensis</name>
    <dbReference type="NCBI Taxonomy" id="2811104"/>
    <lineage>
        <taxon>Bacteria</taxon>
        <taxon>Bacillati</taxon>
        <taxon>Actinomycetota</taxon>
        <taxon>Actinomycetes</taxon>
        <taxon>Kitasatosporales</taxon>
        <taxon>Streptomycetaceae</taxon>
        <taxon>Streptomyces</taxon>
    </lineage>
</organism>
<reference evidence="6 7" key="1">
    <citation type="submission" date="2021-02" db="EMBL/GenBank/DDBJ databases">
        <title>Genome Streptomyces sp. RHZ10.</title>
        <authorList>
            <person name="Besaury L."/>
        </authorList>
    </citation>
    <scope>NUCLEOTIDE SEQUENCE [LARGE SCALE GENOMIC DNA]</scope>
    <source>
        <strain evidence="6 7">RHZ10</strain>
    </source>
</reference>
<dbReference type="InterPro" id="IPR011251">
    <property type="entry name" value="Luciferase-like_dom"/>
</dbReference>
<dbReference type="NCBIfam" id="TIGR03619">
    <property type="entry name" value="F420_Rv2161c"/>
    <property type="match status" value="1"/>
</dbReference>
<dbReference type="InterPro" id="IPR036661">
    <property type="entry name" value="Luciferase-like_sf"/>
</dbReference>
<evidence type="ECO:0000313" key="7">
    <source>
        <dbReference type="Proteomes" id="UP000712045"/>
    </source>
</evidence>
<dbReference type="EMBL" id="JAFEUF010000100">
    <property type="protein sequence ID" value="MBM7056004.1"/>
    <property type="molecule type" value="Genomic_DNA"/>
</dbReference>
<dbReference type="EC" id="1.-.-.-" evidence="6"/>
<dbReference type="PANTHER" id="PTHR42847:SF4">
    <property type="entry name" value="ALKANESULFONATE MONOOXYGENASE-RELATED"/>
    <property type="match status" value="1"/>
</dbReference>
<dbReference type="RefSeq" id="WP_205084268.1">
    <property type="nucleotide sequence ID" value="NZ_JAFEUF010000100.1"/>
</dbReference>
<evidence type="ECO:0000256" key="2">
    <source>
        <dbReference type="ARBA" id="ARBA00022643"/>
    </source>
</evidence>
<keyword evidence="3 6" id="KW-0560">Oxidoreductase</keyword>
<dbReference type="InterPro" id="IPR050172">
    <property type="entry name" value="SsuD_RutA_monooxygenase"/>
</dbReference>
<evidence type="ECO:0000256" key="3">
    <source>
        <dbReference type="ARBA" id="ARBA00023002"/>
    </source>
</evidence>
<dbReference type="GO" id="GO:0016491">
    <property type="term" value="F:oxidoreductase activity"/>
    <property type="evidence" value="ECO:0007669"/>
    <property type="project" value="UniProtKB-KW"/>
</dbReference>